<dbReference type="EMBL" id="BSET01000002">
    <property type="protein sequence ID" value="GLK02511.1"/>
    <property type="molecule type" value="Genomic_DNA"/>
</dbReference>
<dbReference type="SUPFAM" id="SSF50630">
    <property type="entry name" value="Acid proteases"/>
    <property type="match status" value="1"/>
</dbReference>
<dbReference type="AlphaFoldDB" id="A0A9W6M9P1"/>
<reference evidence="2" key="1">
    <citation type="journal article" date="2014" name="Int. J. Syst. Evol. Microbiol.">
        <title>Complete genome sequence of Corynebacterium casei LMG S-19264T (=DSM 44701T), isolated from a smear-ripened cheese.</title>
        <authorList>
            <consortium name="US DOE Joint Genome Institute (JGI-PGF)"/>
            <person name="Walter F."/>
            <person name="Albersmeier A."/>
            <person name="Kalinowski J."/>
            <person name="Ruckert C."/>
        </authorList>
    </citation>
    <scope>NUCLEOTIDE SEQUENCE</scope>
    <source>
        <strain evidence="2">VKM Ac-1958</strain>
    </source>
</reference>
<dbReference type="InterPro" id="IPR008503">
    <property type="entry name" value="Asp_endopeptidase"/>
</dbReference>
<comment type="caution">
    <text evidence="2">The sequence shown here is derived from an EMBL/GenBank/DDBJ whole genome shotgun (WGS) entry which is preliminary data.</text>
</comment>
<dbReference type="InterPro" id="IPR021109">
    <property type="entry name" value="Peptidase_aspartic_dom_sf"/>
</dbReference>
<dbReference type="PANTHER" id="PTHR38037:SF2">
    <property type="entry name" value="ATP-DEPENDENT ZINC PROTEASE DOMAIN-CONTAINING PROTEIN-RELATED"/>
    <property type="match status" value="1"/>
</dbReference>
<dbReference type="Gene3D" id="2.40.70.10">
    <property type="entry name" value="Acid Proteases"/>
    <property type="match status" value="1"/>
</dbReference>
<dbReference type="Proteomes" id="UP001142325">
    <property type="component" value="Unassembled WGS sequence"/>
</dbReference>
<accession>A0A9W6M9P1</accession>
<protein>
    <submittedName>
        <fullName evidence="2">Ribosomal protein S6 modification protein</fullName>
    </submittedName>
</protein>
<evidence type="ECO:0000313" key="2">
    <source>
        <dbReference type="EMBL" id="GLK02511.1"/>
    </source>
</evidence>
<name>A0A9W6M9P1_9MICO</name>
<feature type="domain" description="Retropepsin-like aspartic endopeptidase" evidence="1">
    <location>
        <begin position="14"/>
        <end position="148"/>
    </location>
</feature>
<dbReference type="Pfam" id="PF05618">
    <property type="entry name" value="Zn_protease"/>
    <property type="match status" value="1"/>
</dbReference>
<proteinExistence type="predicted"/>
<gene>
    <name evidence="2" type="ORF">GCM10017596_22260</name>
</gene>
<dbReference type="PANTHER" id="PTHR38037">
    <property type="entry name" value="ZN_PROTEASE DOMAIN-CONTAINING PROTEIN"/>
    <property type="match status" value="1"/>
</dbReference>
<evidence type="ECO:0000313" key="3">
    <source>
        <dbReference type="Proteomes" id="UP001142325"/>
    </source>
</evidence>
<organism evidence="2 3">
    <name type="scientific">Microbacterium keratanolyticum</name>
    <dbReference type="NCBI Taxonomy" id="67574"/>
    <lineage>
        <taxon>Bacteria</taxon>
        <taxon>Bacillati</taxon>
        <taxon>Actinomycetota</taxon>
        <taxon>Actinomycetes</taxon>
        <taxon>Micrococcales</taxon>
        <taxon>Microbacteriaceae</taxon>
        <taxon>Microbacterium</taxon>
    </lineage>
</organism>
<evidence type="ECO:0000259" key="1">
    <source>
        <dbReference type="Pfam" id="PF05618"/>
    </source>
</evidence>
<sequence length="161" mass="18579">MVRMDQTSHSSTLVGWREWVSLPDADIQWVKAKIDTGARSSSLHAHNIVEFERDGVPWVRFDVQPWQHAASEHITVERPIFDRREVRSSSGHTQKRLFVLLDVVLAGERVTAEVTLTNRSSMGFRMLIGREALRRGFIVNPAKSYFGERPSKTLRRRNRGR</sequence>
<reference evidence="2" key="2">
    <citation type="submission" date="2023-01" db="EMBL/GenBank/DDBJ databases">
        <authorList>
            <person name="Sun Q."/>
            <person name="Evtushenko L."/>
        </authorList>
    </citation>
    <scope>NUCLEOTIDE SEQUENCE</scope>
    <source>
        <strain evidence="2">VKM Ac-1958</strain>
    </source>
</reference>
<keyword evidence="3" id="KW-1185">Reference proteome</keyword>